<comment type="similarity">
    <text evidence="2">Belongs to the SUA5 family.</text>
</comment>
<dbReference type="EC" id="2.7.7.87" evidence="3"/>
<dbReference type="InterPro" id="IPR006070">
    <property type="entry name" value="Sua5-like_dom"/>
</dbReference>
<protein>
    <recommendedName>
        <fullName evidence="10">L-threonylcarbamoyladenylate synthase</fullName>
        <ecNumber evidence="3">2.7.7.87</ecNumber>
    </recommendedName>
    <alternativeName>
        <fullName evidence="10">L-threonylcarbamoyladenylate synthase</fullName>
    </alternativeName>
</protein>
<dbReference type="SUPFAM" id="SSF55821">
    <property type="entry name" value="YrdC/RibB"/>
    <property type="match status" value="1"/>
</dbReference>
<evidence type="ECO:0000256" key="7">
    <source>
        <dbReference type="ARBA" id="ARBA00022695"/>
    </source>
</evidence>
<evidence type="ECO:0000256" key="9">
    <source>
        <dbReference type="ARBA" id="ARBA00022840"/>
    </source>
</evidence>
<evidence type="ECO:0000256" key="8">
    <source>
        <dbReference type="ARBA" id="ARBA00022741"/>
    </source>
</evidence>
<dbReference type="EMBL" id="NZBU01000005">
    <property type="protein sequence ID" value="MAG21951.1"/>
    <property type="molecule type" value="Genomic_DNA"/>
</dbReference>
<dbReference type="GO" id="GO:0005524">
    <property type="term" value="F:ATP binding"/>
    <property type="evidence" value="ECO:0007669"/>
    <property type="project" value="UniProtKB-KW"/>
</dbReference>
<comment type="caution">
    <text evidence="13">The sequence shown here is derived from an EMBL/GenBank/DDBJ whole genome shotgun (WGS) entry which is preliminary data.</text>
</comment>
<dbReference type="GO" id="GO:0006450">
    <property type="term" value="P:regulation of translational fidelity"/>
    <property type="evidence" value="ECO:0007669"/>
    <property type="project" value="TreeGrafter"/>
</dbReference>
<keyword evidence="4" id="KW-0963">Cytoplasm</keyword>
<dbReference type="Gene3D" id="3.90.870.10">
    <property type="entry name" value="DHBP synthase"/>
    <property type="match status" value="1"/>
</dbReference>
<evidence type="ECO:0000256" key="10">
    <source>
        <dbReference type="ARBA" id="ARBA00029774"/>
    </source>
</evidence>
<dbReference type="AlphaFoldDB" id="A0A2D6M0M1"/>
<evidence type="ECO:0000256" key="5">
    <source>
        <dbReference type="ARBA" id="ARBA00022679"/>
    </source>
</evidence>
<organism evidence="13 14">
    <name type="scientific">Candidatus Iainarchaeum sp</name>
    <dbReference type="NCBI Taxonomy" id="3101447"/>
    <lineage>
        <taxon>Archaea</taxon>
        <taxon>Candidatus Iainarchaeota</taxon>
        <taxon>Candidatus Iainarchaeia</taxon>
        <taxon>Candidatus Iainarchaeales</taxon>
        <taxon>Candidatus Iainarchaeaceae</taxon>
        <taxon>Candidatus Iainarchaeum</taxon>
    </lineage>
</organism>
<dbReference type="GO" id="GO:0005737">
    <property type="term" value="C:cytoplasm"/>
    <property type="evidence" value="ECO:0007669"/>
    <property type="project" value="UniProtKB-SubCell"/>
</dbReference>
<dbReference type="NCBIfam" id="TIGR00057">
    <property type="entry name" value="L-threonylcarbamoyladenylate synthase"/>
    <property type="match status" value="1"/>
</dbReference>
<evidence type="ECO:0000256" key="4">
    <source>
        <dbReference type="ARBA" id="ARBA00022490"/>
    </source>
</evidence>
<dbReference type="PROSITE" id="PS51163">
    <property type="entry name" value="YRDC"/>
    <property type="match status" value="1"/>
</dbReference>
<dbReference type="GO" id="GO:0000049">
    <property type="term" value="F:tRNA binding"/>
    <property type="evidence" value="ECO:0007669"/>
    <property type="project" value="TreeGrafter"/>
</dbReference>
<evidence type="ECO:0000313" key="14">
    <source>
        <dbReference type="Proteomes" id="UP000226592"/>
    </source>
</evidence>
<evidence type="ECO:0000259" key="12">
    <source>
        <dbReference type="PROSITE" id="PS51163"/>
    </source>
</evidence>
<feature type="domain" description="YrdC-like" evidence="12">
    <location>
        <begin position="12"/>
        <end position="193"/>
    </location>
</feature>
<reference evidence="14" key="1">
    <citation type="submission" date="2017-09" db="EMBL/GenBank/DDBJ databases">
        <title>The Reconstruction of 2,631 Draft Metagenome-Assembled Genomes from the Global Oceans.</title>
        <authorList>
            <person name="Tully B.J."/>
            <person name="Graham E.D."/>
            <person name="Heidelberg J.F."/>
        </authorList>
    </citation>
    <scope>NUCLEOTIDE SEQUENCE [LARGE SCALE GENOMIC DNA]</scope>
</reference>
<keyword evidence="5" id="KW-0808">Transferase</keyword>
<comment type="catalytic activity">
    <reaction evidence="11">
        <text>L-threonine + hydrogencarbonate + ATP = L-threonylcarbamoyladenylate + diphosphate + H2O</text>
        <dbReference type="Rhea" id="RHEA:36407"/>
        <dbReference type="ChEBI" id="CHEBI:15377"/>
        <dbReference type="ChEBI" id="CHEBI:17544"/>
        <dbReference type="ChEBI" id="CHEBI:30616"/>
        <dbReference type="ChEBI" id="CHEBI:33019"/>
        <dbReference type="ChEBI" id="CHEBI:57926"/>
        <dbReference type="ChEBI" id="CHEBI:73682"/>
        <dbReference type="EC" id="2.7.7.87"/>
    </reaction>
</comment>
<comment type="subcellular location">
    <subcellularLocation>
        <location evidence="1">Cytoplasm</location>
    </subcellularLocation>
</comment>
<dbReference type="PANTHER" id="PTHR17490">
    <property type="entry name" value="SUA5"/>
    <property type="match status" value="1"/>
</dbReference>
<dbReference type="InterPro" id="IPR017945">
    <property type="entry name" value="DHBP_synth_RibB-like_a/b_dom"/>
</dbReference>
<dbReference type="InterPro" id="IPR050156">
    <property type="entry name" value="TC-AMP_synthase_SUA5"/>
</dbReference>
<dbReference type="Pfam" id="PF01300">
    <property type="entry name" value="Sua5_yciO_yrdC"/>
    <property type="match status" value="1"/>
</dbReference>
<evidence type="ECO:0000313" key="13">
    <source>
        <dbReference type="EMBL" id="MAG21951.1"/>
    </source>
</evidence>
<sequence length="209" mass="22922">MGFELVEVIKQENALEKAVEVLQDGGIIVYPTETSYGIGADALNSEAVAKVHSTKKQPEDKPISVIVASEKQAEEIVELNEQGRRIIREFMPGPLTLICEQKDTVPENLTTNGVAFRIPGNEFAHKLVEKFGRAITATSANIHGKPAIFSASEAAETFRDSVDLIVDAGTLPTAKASTIYCNFNNILFREGSIKQEELEKVLGHEVQRR</sequence>
<dbReference type="GO" id="GO:0008033">
    <property type="term" value="P:tRNA processing"/>
    <property type="evidence" value="ECO:0007669"/>
    <property type="project" value="UniProtKB-KW"/>
</dbReference>
<name>A0A2D6M0M1_9ARCH</name>
<keyword evidence="8" id="KW-0547">Nucleotide-binding</keyword>
<keyword evidence="9" id="KW-0067">ATP-binding</keyword>
<proteinExistence type="inferred from homology"/>
<evidence type="ECO:0000256" key="6">
    <source>
        <dbReference type="ARBA" id="ARBA00022694"/>
    </source>
</evidence>
<evidence type="ECO:0000256" key="11">
    <source>
        <dbReference type="ARBA" id="ARBA00048366"/>
    </source>
</evidence>
<dbReference type="Proteomes" id="UP000226592">
    <property type="component" value="Unassembled WGS sequence"/>
</dbReference>
<accession>A0A2D6M0M1</accession>
<dbReference type="GO" id="GO:0061710">
    <property type="term" value="F:L-threonylcarbamoyladenylate synthase"/>
    <property type="evidence" value="ECO:0007669"/>
    <property type="project" value="UniProtKB-EC"/>
</dbReference>
<evidence type="ECO:0000256" key="1">
    <source>
        <dbReference type="ARBA" id="ARBA00004496"/>
    </source>
</evidence>
<keyword evidence="7" id="KW-0548">Nucleotidyltransferase</keyword>
<evidence type="ECO:0000256" key="3">
    <source>
        <dbReference type="ARBA" id="ARBA00012584"/>
    </source>
</evidence>
<keyword evidence="6" id="KW-0819">tRNA processing</keyword>
<dbReference type="PANTHER" id="PTHR17490:SF16">
    <property type="entry name" value="THREONYLCARBAMOYL-AMP SYNTHASE"/>
    <property type="match status" value="1"/>
</dbReference>
<evidence type="ECO:0000256" key="2">
    <source>
        <dbReference type="ARBA" id="ARBA00007663"/>
    </source>
</evidence>
<dbReference type="GO" id="GO:0003725">
    <property type="term" value="F:double-stranded RNA binding"/>
    <property type="evidence" value="ECO:0007669"/>
    <property type="project" value="InterPro"/>
</dbReference>
<gene>
    <name evidence="13" type="ORF">CL943_01415</name>
</gene>